<evidence type="ECO:0000256" key="1">
    <source>
        <dbReference type="SAM" id="SignalP"/>
    </source>
</evidence>
<keyword evidence="4" id="KW-1185">Reference proteome</keyword>
<accession>A0A0B1SQ71</accession>
<proteinExistence type="predicted"/>
<dbReference type="AlphaFoldDB" id="A0A0B1SQ71"/>
<feature type="signal peptide" evidence="1">
    <location>
        <begin position="1"/>
        <end position="23"/>
    </location>
</feature>
<dbReference type="OrthoDB" id="5861449at2759"/>
<evidence type="ECO:0000313" key="2">
    <source>
        <dbReference type="EMBL" id="KHJ86041.1"/>
    </source>
</evidence>
<dbReference type="EMBL" id="KN561749">
    <property type="protein sequence ID" value="KHJ86041.1"/>
    <property type="molecule type" value="Genomic_DNA"/>
</dbReference>
<keyword evidence="1" id="KW-0732">Signal</keyword>
<name>A0A0B1SQ71_OESDE</name>
<feature type="chain" id="PRO_5007390704" evidence="1">
    <location>
        <begin position="24"/>
        <end position="74"/>
    </location>
</feature>
<evidence type="ECO:0000313" key="4">
    <source>
        <dbReference type="Proteomes" id="UP000053660"/>
    </source>
</evidence>
<reference evidence="2 4" key="1">
    <citation type="submission" date="2014-03" db="EMBL/GenBank/DDBJ databases">
        <title>Draft genome of the hookworm Oesophagostomum dentatum.</title>
        <authorList>
            <person name="Mitreva M."/>
        </authorList>
    </citation>
    <scope>NUCLEOTIDE SEQUENCE [LARGE SCALE GENOMIC DNA]</scope>
    <source>
        <strain evidence="2 4">OD-Hann</strain>
    </source>
</reference>
<dbReference type="Proteomes" id="UP000053660">
    <property type="component" value="Unassembled WGS sequence"/>
</dbReference>
<dbReference type="EMBL" id="KN549381">
    <property type="protein sequence ID" value="KHJ97906.1"/>
    <property type="molecule type" value="Genomic_DNA"/>
</dbReference>
<evidence type="ECO:0000313" key="3">
    <source>
        <dbReference type="EMBL" id="KHJ97906.1"/>
    </source>
</evidence>
<sequence length="74" mass="8835">MSRSRALLLSLLAFIFFINIVECATLVRYREPEFLDVPIGSINKRNQFYGLFKKLSYESHKPSYYFHDGFGWHR</sequence>
<organism evidence="2 4">
    <name type="scientific">Oesophagostomum dentatum</name>
    <name type="common">Nodular worm</name>
    <dbReference type="NCBI Taxonomy" id="61180"/>
    <lineage>
        <taxon>Eukaryota</taxon>
        <taxon>Metazoa</taxon>
        <taxon>Ecdysozoa</taxon>
        <taxon>Nematoda</taxon>
        <taxon>Chromadorea</taxon>
        <taxon>Rhabditida</taxon>
        <taxon>Rhabditina</taxon>
        <taxon>Rhabditomorpha</taxon>
        <taxon>Strongyloidea</taxon>
        <taxon>Strongylidae</taxon>
        <taxon>Oesophagostomum</taxon>
    </lineage>
</organism>
<protein>
    <submittedName>
        <fullName evidence="2">Uncharacterized protein</fullName>
    </submittedName>
</protein>
<gene>
    <name evidence="3" type="ORF">OESDEN_02108</name>
    <name evidence="2" type="ORF">OESDEN_14221</name>
</gene>